<name>W8W2F9_9VIRU</name>
<dbReference type="KEGG" id="vg:18501489"/>
<reference evidence="2 3" key="1">
    <citation type="journal article" date="2013" name="Arch. Virol.">
        <title>Complete genome sequence of invertebrate iridovirus IIV-25 isolated from a blackfly larva.</title>
        <authorList>
            <person name="Piegu B."/>
            <person name="Guizard S."/>
            <person name="Spears T."/>
            <person name="Cruaud C."/>
            <person name="Couloux A."/>
            <person name="Bideshi D.K."/>
            <person name="Federici B.A."/>
            <person name="Bigot Y."/>
        </authorList>
    </citation>
    <scope>NUCLEOTIDE SEQUENCE [LARGE SCALE GENOMIC DNA]</scope>
</reference>
<feature type="region of interest" description="Disordered" evidence="1">
    <location>
        <begin position="124"/>
        <end position="147"/>
    </location>
</feature>
<evidence type="ECO:0000256" key="1">
    <source>
        <dbReference type="SAM" id="MobiDB-lite"/>
    </source>
</evidence>
<evidence type="ECO:0000313" key="3">
    <source>
        <dbReference type="Proteomes" id="UP000097612"/>
    </source>
</evidence>
<accession>W8W2F9</accession>
<dbReference type="Proteomes" id="UP000097612">
    <property type="component" value="Segment"/>
</dbReference>
<dbReference type="EMBL" id="HF920635">
    <property type="protein sequence ID" value="CCV02135.1"/>
    <property type="molecule type" value="Genomic_DNA"/>
</dbReference>
<protein>
    <submittedName>
        <fullName evidence="2">Uncharacterized protein</fullName>
    </submittedName>
</protein>
<sequence length="170" mass="19894">MATHDELEKIIEGVVKDLGQWLLTEKQVPVNTTISKWNNFTQMNIKKISTFRSKECVHVFLNGNRTGEKCRTKPQKGFLCGEHKKFEYSDCNSQKSKELWKNFVYQTLNDLAYFDGFDNLKDEDSFTSEESDTSSSESEDDEENFNSEDKQYLKWLDNLDTLDYDNNPVK</sequence>
<proteinExistence type="predicted"/>
<keyword evidence="3" id="KW-1185">Reference proteome</keyword>
<dbReference type="RefSeq" id="YP_009010650.1">
    <property type="nucleotide sequence ID" value="NC_023613.1"/>
</dbReference>
<feature type="compositionally biased region" description="Acidic residues" evidence="1">
    <location>
        <begin position="125"/>
        <end position="146"/>
    </location>
</feature>
<evidence type="ECO:0000313" key="2">
    <source>
        <dbReference type="EMBL" id="CCV02135.1"/>
    </source>
</evidence>
<dbReference type="GeneID" id="18501489"/>
<organism evidence="2 3">
    <name type="scientific">Invertebrate iridovirus 25</name>
    <dbReference type="NCBI Taxonomy" id="1301280"/>
    <lineage>
        <taxon>Viruses</taxon>
        <taxon>Varidnaviria</taxon>
        <taxon>Bamfordvirae</taxon>
        <taxon>Nucleocytoviricota</taxon>
        <taxon>Megaviricetes</taxon>
        <taxon>Pimascovirales</taxon>
        <taxon>Pimascovirales incertae sedis</taxon>
        <taxon>Iridoviridae</taxon>
        <taxon>Betairidovirinae</taxon>
        <taxon>Chloriridovirus</taxon>
        <taxon>Chloriridovirus simulium2</taxon>
    </lineage>
</organism>
<gene>
    <name evidence="2" type="primary">117R</name>
    <name evidence="2" type="ORF">IIV25_117R</name>
</gene>